<sequence length="442" mass="48654">MKPFVVTGLKALWRIGAGSMAFNEKRVLLKSASAKRTEGQRVFALVVLVLLAFFRWLPGGDPLNPTTGVRAFVEVGFLGLAILLALFWWPRRLSFALVKGWWLLLPAFWAGLSTLWSPNPLLTLAKAGELLLVHLLALVISQGSLTLTDWLKRTQVSLLLILLLGFGLNVAYYGTPFYYGPPLGGFFAGESDRPRLTLAADHPLVVGHLFALLLFVSAALLRGKGWFSSGGLIMLSVWGLFATQARASIVATGAALMWWVLRVLGKRLGRLRILLETAVVMAALGIAATLFPEAVDAASKYAPDVYTLNGRIPLWQATVEALFADFALLFLGTGFEATRYLTFDLAYWNPGHTHNGFLEIIAGLGLPGLLFYLPLIVFVVRSMWRPSIASALSFYILFMAVFNPVFQPGMVWFLILTTLSMEKKGAVHAYFQDAHILPTARR</sequence>
<dbReference type="PANTHER" id="PTHR37422">
    <property type="entry name" value="TEICHURONIC ACID BIOSYNTHESIS PROTEIN TUAE"/>
    <property type="match status" value="1"/>
</dbReference>
<dbReference type="EMBL" id="JBHLTW010000009">
    <property type="protein sequence ID" value="MFC0595153.1"/>
    <property type="molecule type" value="Genomic_DNA"/>
</dbReference>
<feature type="transmembrane region" description="Helical" evidence="5">
    <location>
        <begin position="199"/>
        <end position="221"/>
    </location>
</feature>
<evidence type="ECO:0000313" key="8">
    <source>
        <dbReference type="Proteomes" id="UP001589830"/>
    </source>
</evidence>
<gene>
    <name evidence="7" type="ORF">ACFFFP_03030</name>
</gene>
<comment type="subcellular location">
    <subcellularLocation>
        <location evidence="1">Membrane</location>
        <topology evidence="1">Multi-pass membrane protein</topology>
    </subcellularLocation>
</comment>
<feature type="transmembrane region" description="Helical" evidence="5">
    <location>
        <begin position="39"/>
        <end position="57"/>
    </location>
</feature>
<name>A0ABV6Q1V2_9DEIN</name>
<feature type="transmembrane region" description="Helical" evidence="5">
    <location>
        <begin position="158"/>
        <end position="179"/>
    </location>
</feature>
<evidence type="ECO:0000256" key="4">
    <source>
        <dbReference type="ARBA" id="ARBA00023136"/>
    </source>
</evidence>
<evidence type="ECO:0000256" key="5">
    <source>
        <dbReference type="SAM" id="Phobius"/>
    </source>
</evidence>
<dbReference type="Proteomes" id="UP001589830">
    <property type="component" value="Unassembled WGS sequence"/>
</dbReference>
<feature type="transmembrane region" description="Helical" evidence="5">
    <location>
        <begin position="312"/>
        <end position="335"/>
    </location>
</feature>
<accession>A0ABV6Q1V2</accession>
<evidence type="ECO:0000313" key="7">
    <source>
        <dbReference type="EMBL" id="MFC0595153.1"/>
    </source>
</evidence>
<feature type="domain" description="O-antigen ligase-related" evidence="6">
    <location>
        <begin position="233"/>
        <end position="373"/>
    </location>
</feature>
<evidence type="ECO:0000259" key="6">
    <source>
        <dbReference type="Pfam" id="PF04932"/>
    </source>
</evidence>
<evidence type="ECO:0000256" key="2">
    <source>
        <dbReference type="ARBA" id="ARBA00022692"/>
    </source>
</evidence>
<dbReference type="GO" id="GO:0016874">
    <property type="term" value="F:ligase activity"/>
    <property type="evidence" value="ECO:0007669"/>
    <property type="project" value="UniProtKB-KW"/>
</dbReference>
<evidence type="ECO:0000256" key="1">
    <source>
        <dbReference type="ARBA" id="ARBA00004141"/>
    </source>
</evidence>
<feature type="transmembrane region" description="Helical" evidence="5">
    <location>
        <begin position="69"/>
        <end position="89"/>
    </location>
</feature>
<feature type="transmembrane region" description="Helical" evidence="5">
    <location>
        <begin position="130"/>
        <end position="151"/>
    </location>
</feature>
<keyword evidence="7" id="KW-0436">Ligase</keyword>
<comment type="caution">
    <text evidence="7">The sequence shown here is derived from an EMBL/GenBank/DDBJ whole genome shotgun (WGS) entry which is preliminary data.</text>
</comment>
<keyword evidence="4 5" id="KW-0472">Membrane</keyword>
<keyword evidence="3 5" id="KW-1133">Transmembrane helix</keyword>
<proteinExistence type="predicted"/>
<keyword evidence="8" id="KW-1185">Reference proteome</keyword>
<protein>
    <submittedName>
        <fullName evidence="7">O-antigen ligase family protein</fullName>
    </submittedName>
</protein>
<keyword evidence="2 5" id="KW-0812">Transmembrane</keyword>
<feature type="transmembrane region" description="Helical" evidence="5">
    <location>
        <begin position="101"/>
        <end position="118"/>
    </location>
</feature>
<organism evidence="7 8">
    <name type="scientific">Thermus composti</name>
    <dbReference type="NCBI Taxonomy" id="532059"/>
    <lineage>
        <taxon>Bacteria</taxon>
        <taxon>Thermotogati</taxon>
        <taxon>Deinococcota</taxon>
        <taxon>Deinococci</taxon>
        <taxon>Thermales</taxon>
        <taxon>Thermaceae</taxon>
        <taxon>Thermus</taxon>
    </lineage>
</organism>
<evidence type="ECO:0000256" key="3">
    <source>
        <dbReference type="ARBA" id="ARBA00022989"/>
    </source>
</evidence>
<dbReference type="Pfam" id="PF04932">
    <property type="entry name" value="Wzy_C"/>
    <property type="match status" value="1"/>
</dbReference>
<dbReference type="InterPro" id="IPR007016">
    <property type="entry name" value="O-antigen_ligase-rel_domated"/>
</dbReference>
<feature type="transmembrane region" description="Helical" evidence="5">
    <location>
        <begin position="392"/>
        <end position="415"/>
    </location>
</feature>
<dbReference type="RefSeq" id="WP_188847976.1">
    <property type="nucleotide sequence ID" value="NZ_BMPJ01000027.1"/>
</dbReference>
<reference evidence="7 8" key="1">
    <citation type="submission" date="2024-09" db="EMBL/GenBank/DDBJ databases">
        <authorList>
            <person name="Sun Q."/>
            <person name="Mori K."/>
        </authorList>
    </citation>
    <scope>NUCLEOTIDE SEQUENCE [LARGE SCALE GENOMIC DNA]</scope>
    <source>
        <strain evidence="7 8">NCAIM B.02340</strain>
    </source>
</reference>
<feature type="transmembrane region" description="Helical" evidence="5">
    <location>
        <begin position="233"/>
        <end position="261"/>
    </location>
</feature>
<dbReference type="InterPro" id="IPR051533">
    <property type="entry name" value="WaaL-like"/>
</dbReference>
<feature type="transmembrane region" description="Helical" evidence="5">
    <location>
        <begin position="273"/>
        <end position="291"/>
    </location>
</feature>
<dbReference type="PANTHER" id="PTHR37422:SF17">
    <property type="entry name" value="O-ANTIGEN LIGASE"/>
    <property type="match status" value="1"/>
</dbReference>
<feature type="transmembrane region" description="Helical" evidence="5">
    <location>
        <begin position="355"/>
        <end position="380"/>
    </location>
</feature>